<reference evidence="2 3" key="1">
    <citation type="journal article" date="2024" name="Microbiol. Resour. Announc.">
        <title>Genome annotations for the ascomycete fungi Trichoderma harzianum, Trichoderma aggressivum, and Purpureocillium lilacinum.</title>
        <authorList>
            <person name="Beijen E.P.W."/>
            <person name="Ohm R.A."/>
        </authorList>
    </citation>
    <scope>NUCLEOTIDE SEQUENCE [LARGE SCALE GENOMIC DNA]</scope>
    <source>
        <strain evidence="2 3">CBS 150709</strain>
    </source>
</reference>
<dbReference type="Proteomes" id="UP001287286">
    <property type="component" value="Unassembled WGS sequence"/>
</dbReference>
<dbReference type="PANTHER" id="PTHR11895:SF67">
    <property type="entry name" value="AMIDASE DOMAIN-CONTAINING PROTEIN"/>
    <property type="match status" value="1"/>
</dbReference>
<gene>
    <name evidence="2" type="ORF">Purlil1_1655</name>
</gene>
<comment type="caution">
    <text evidence="2">The sequence shown here is derived from an EMBL/GenBank/DDBJ whole genome shotgun (WGS) entry which is preliminary data.</text>
</comment>
<organism evidence="2 3">
    <name type="scientific">Purpureocillium lilacinum</name>
    <name type="common">Paecilomyces lilacinus</name>
    <dbReference type="NCBI Taxonomy" id="33203"/>
    <lineage>
        <taxon>Eukaryota</taxon>
        <taxon>Fungi</taxon>
        <taxon>Dikarya</taxon>
        <taxon>Ascomycota</taxon>
        <taxon>Pezizomycotina</taxon>
        <taxon>Sordariomycetes</taxon>
        <taxon>Hypocreomycetidae</taxon>
        <taxon>Hypocreales</taxon>
        <taxon>Ophiocordycipitaceae</taxon>
        <taxon>Purpureocillium</taxon>
    </lineage>
</organism>
<name>A0ABR0CD94_PURLI</name>
<evidence type="ECO:0000313" key="3">
    <source>
        <dbReference type="Proteomes" id="UP001287286"/>
    </source>
</evidence>
<evidence type="ECO:0000313" key="2">
    <source>
        <dbReference type="EMBL" id="KAK4094164.1"/>
    </source>
</evidence>
<dbReference type="InterPro" id="IPR000120">
    <property type="entry name" value="Amidase"/>
</dbReference>
<keyword evidence="3" id="KW-1185">Reference proteome</keyword>
<dbReference type="Pfam" id="PF01425">
    <property type="entry name" value="Amidase"/>
    <property type="match status" value="2"/>
</dbReference>
<dbReference type="PANTHER" id="PTHR11895">
    <property type="entry name" value="TRANSAMIDASE"/>
    <property type="match status" value="1"/>
</dbReference>
<proteinExistence type="predicted"/>
<feature type="domain" description="Amidase" evidence="1">
    <location>
        <begin position="281"/>
        <end position="599"/>
    </location>
</feature>
<dbReference type="Gene3D" id="3.90.1300.10">
    <property type="entry name" value="Amidase signature (AS) domain"/>
    <property type="match status" value="1"/>
</dbReference>
<accession>A0ABR0CD94</accession>
<feature type="domain" description="Amidase" evidence="1">
    <location>
        <begin position="168"/>
        <end position="259"/>
    </location>
</feature>
<sequence length="655" mass="71455">MTSLTQAFANMPQAVEANMTQRTSVNIGLKKTLVLRGWRLVVSAFLCVCFLKMCHFEPANILSKLDKRHFLQKYFWKETGFVKLKDVPGLDITPRHDPTVIPLCMGDSPPTMLPLDDQLDDVEISRQFHSALDYHNAYISGRVTPCQVARAILRLIHPKSTASIHRGSWIEMHENETLQAARLSTERFTSGKSRGVLGGVPFGIKADIRVESFITSMGMQVVPELPCFQPAGESAWPVTKLEEAGAIIIGVNNMHENGAGNFPNVAQLWAVLELADHEADTSGNNPTTGTPLNAYNHSYYPGGWSSGAGASTGVGLVPICLGTDAGGSVRIPGAWNGIYALKPTHHRLGCRNSTVSVVGPMAATVADLAVAYRLAAQPDLNDNVQGLFCVSIPPNVGMPKLIGLCHEWLDHSDPLIQTMFKEMTEYLTSHLGYQVVEIHLPYLEEGQLAHGAVCLSEAVGKTHSRGSRLNNWPTMVNCQGQVLLSTAQHASAMELIKRGQLRQAIMQHLAWLFKQHPGLIILPPTTPFLGWEIHQDDARFGLSDGNVCWNSTRYTWLANFSGIPPVQFPIGYASAQCGSGKLPVGAMGMGQWGCEEPLLGLAKEAATYLCEVGPDGRLRPQHRVDILRLAEEEKHEPAEAWGLSDALHDLSGKAP</sequence>
<evidence type="ECO:0000259" key="1">
    <source>
        <dbReference type="Pfam" id="PF01425"/>
    </source>
</evidence>
<protein>
    <recommendedName>
        <fullName evidence="1">Amidase domain-containing protein</fullName>
    </recommendedName>
</protein>
<dbReference type="InterPro" id="IPR036928">
    <property type="entry name" value="AS_sf"/>
</dbReference>
<dbReference type="SUPFAM" id="SSF75304">
    <property type="entry name" value="Amidase signature (AS) enzymes"/>
    <property type="match status" value="1"/>
</dbReference>
<dbReference type="EMBL" id="JAWRVI010000004">
    <property type="protein sequence ID" value="KAK4094164.1"/>
    <property type="molecule type" value="Genomic_DNA"/>
</dbReference>
<dbReference type="InterPro" id="IPR023631">
    <property type="entry name" value="Amidase_dom"/>
</dbReference>